<evidence type="ECO:0000256" key="7">
    <source>
        <dbReference type="ARBA" id="ARBA00022490"/>
    </source>
</evidence>
<dbReference type="PANTHER" id="PTHR43090:SF2">
    <property type="entry name" value="1-(5-PHOSPHORIBOSYL)-5-[(5-PHOSPHORIBOSYLAMINO)METHYLIDENEAMINO] IMIDAZOLE-4-CARBOXAMIDE ISOMERASE"/>
    <property type="match status" value="1"/>
</dbReference>
<dbReference type="SUPFAM" id="SSF51366">
    <property type="entry name" value="Ribulose-phoshate binding barrel"/>
    <property type="match status" value="1"/>
</dbReference>
<gene>
    <name evidence="15" type="primary">hisA_2</name>
    <name evidence="12" type="synonym">hisA</name>
    <name evidence="15" type="ORF">NEOCIP111885_02114</name>
</gene>
<name>A0A9C7GAF4_9BACI</name>
<dbReference type="InterPro" id="IPR013785">
    <property type="entry name" value="Aldolase_TIM"/>
</dbReference>
<dbReference type="GO" id="GO:0000105">
    <property type="term" value="P:L-histidine biosynthetic process"/>
    <property type="evidence" value="ECO:0007669"/>
    <property type="project" value="UniProtKB-UniRule"/>
</dbReference>
<dbReference type="FunFam" id="3.20.20.70:FF:000009">
    <property type="entry name" value="1-(5-phosphoribosyl)-5-[(5-phosphoribosylamino)methylideneamino] imidazole-4-carboxamide isomerase"/>
    <property type="match status" value="1"/>
</dbReference>
<dbReference type="GO" id="GO:0000162">
    <property type="term" value="P:L-tryptophan biosynthetic process"/>
    <property type="evidence" value="ECO:0007669"/>
    <property type="project" value="TreeGrafter"/>
</dbReference>
<comment type="similarity">
    <text evidence="4 12 13">Belongs to the HisA/HisF family.</text>
</comment>
<evidence type="ECO:0000256" key="9">
    <source>
        <dbReference type="ARBA" id="ARBA00023102"/>
    </source>
</evidence>
<dbReference type="InterPro" id="IPR044524">
    <property type="entry name" value="Isoase_HisA-like"/>
</dbReference>
<dbReference type="GO" id="GO:0005737">
    <property type="term" value="C:cytoplasm"/>
    <property type="evidence" value="ECO:0007669"/>
    <property type="project" value="UniProtKB-SubCell"/>
</dbReference>
<keyword evidence="9 12" id="KW-0368">Histidine biosynthesis</keyword>
<dbReference type="EMBL" id="CAKJTG010000010">
    <property type="protein sequence ID" value="CAG9608420.1"/>
    <property type="molecule type" value="Genomic_DNA"/>
</dbReference>
<evidence type="ECO:0000256" key="10">
    <source>
        <dbReference type="ARBA" id="ARBA00023235"/>
    </source>
</evidence>
<protein>
    <recommendedName>
        <fullName evidence="6 12">1-(5-phosphoribosyl)-5-[(5-phosphoribosylamino)methylideneamino] imidazole-4-carboxamide isomerase</fullName>
        <ecNumber evidence="5 12">5.3.1.16</ecNumber>
    </recommendedName>
    <alternativeName>
        <fullName evidence="11 12">Phosphoribosylformimino-5-aminoimidazole carboxamide ribotide isomerase</fullName>
    </alternativeName>
</protein>
<evidence type="ECO:0000256" key="3">
    <source>
        <dbReference type="ARBA" id="ARBA00005133"/>
    </source>
</evidence>
<evidence type="ECO:0000313" key="15">
    <source>
        <dbReference type="EMBL" id="CAG9608420.1"/>
    </source>
</evidence>
<evidence type="ECO:0000256" key="8">
    <source>
        <dbReference type="ARBA" id="ARBA00022605"/>
    </source>
</evidence>
<dbReference type="NCBIfam" id="TIGR00007">
    <property type="entry name" value="1-(5-phosphoribosyl)-5-[(5-phosphoribosylamino)methylideneamino]imidazole-4-carboxamide isomerase"/>
    <property type="match status" value="1"/>
</dbReference>
<dbReference type="InterPro" id="IPR011060">
    <property type="entry name" value="RibuloseP-bd_barrel"/>
</dbReference>
<comment type="subcellular location">
    <subcellularLocation>
        <location evidence="2 12 14">Cytoplasm</location>
    </subcellularLocation>
</comment>
<reference evidence="15" key="1">
    <citation type="submission" date="2021-10" db="EMBL/GenBank/DDBJ databases">
        <authorList>
            <person name="Criscuolo A."/>
        </authorList>
    </citation>
    <scope>NUCLEOTIDE SEQUENCE</scope>
    <source>
        <strain evidence="15">CIP111885</strain>
    </source>
</reference>
<evidence type="ECO:0000256" key="6">
    <source>
        <dbReference type="ARBA" id="ARBA00018464"/>
    </source>
</evidence>
<feature type="active site" description="Proton donor" evidence="12">
    <location>
        <position position="131"/>
    </location>
</feature>
<evidence type="ECO:0000256" key="2">
    <source>
        <dbReference type="ARBA" id="ARBA00004496"/>
    </source>
</evidence>
<keyword evidence="8 12" id="KW-0028">Amino-acid biosynthesis</keyword>
<keyword evidence="7 12" id="KW-0963">Cytoplasm</keyword>
<dbReference type="GO" id="GO:0003949">
    <property type="term" value="F:1-(5-phosphoribosyl)-5-[(5-phosphoribosylamino)methylideneamino]imidazole-4-carboxamide isomerase activity"/>
    <property type="evidence" value="ECO:0007669"/>
    <property type="project" value="UniProtKB-UniRule"/>
</dbReference>
<sequence length="243" mass="26532">MSFTIYPAIDIKEGKCVRLLQGDFEKETVYGDSPFKMAKFFYQNGAKWVHIGDLDGARKGKPINVNNIIKCAKNLKINIQVGGGIRSEADIVHYLENGINRVILGSVIVSNPDFAVEMIRKYGEPIAISVDVKDEYVATNGWLNKSKLKAIEVGKAFADAGAETFIYTYIATNGTLAGPSFDTLEEFASEIRKNIIAAGGISTLDDLRGLKSLAKKGVSGAIVGKALYEERFTLEEALRVVKS</sequence>
<evidence type="ECO:0000313" key="16">
    <source>
        <dbReference type="Proteomes" id="UP000789845"/>
    </source>
</evidence>
<evidence type="ECO:0000256" key="13">
    <source>
        <dbReference type="RuleBase" id="RU003657"/>
    </source>
</evidence>
<evidence type="ECO:0000256" key="12">
    <source>
        <dbReference type="HAMAP-Rule" id="MF_01014"/>
    </source>
</evidence>
<proteinExistence type="inferred from homology"/>
<keyword evidence="10 12" id="KW-0413">Isomerase</keyword>
<dbReference type="RefSeq" id="WP_230496663.1">
    <property type="nucleotide sequence ID" value="NZ_CAKJTG010000010.1"/>
</dbReference>
<comment type="pathway">
    <text evidence="3 12 14">Amino-acid biosynthesis; L-histidine biosynthesis; L-histidine from 5-phospho-alpha-D-ribose 1-diphosphate: step 4/9.</text>
</comment>
<organism evidence="15 16">
    <name type="scientific">Pseudoneobacillus rhizosphaerae</name>
    <dbReference type="NCBI Taxonomy" id="2880968"/>
    <lineage>
        <taxon>Bacteria</taxon>
        <taxon>Bacillati</taxon>
        <taxon>Bacillota</taxon>
        <taxon>Bacilli</taxon>
        <taxon>Bacillales</taxon>
        <taxon>Bacillaceae</taxon>
        <taxon>Pseudoneobacillus</taxon>
    </lineage>
</organism>
<evidence type="ECO:0000256" key="4">
    <source>
        <dbReference type="ARBA" id="ARBA00009667"/>
    </source>
</evidence>
<evidence type="ECO:0000256" key="11">
    <source>
        <dbReference type="ARBA" id="ARBA00030547"/>
    </source>
</evidence>
<dbReference type="Pfam" id="PF00977">
    <property type="entry name" value="His_biosynth"/>
    <property type="match status" value="1"/>
</dbReference>
<dbReference type="HAMAP" id="MF_01014">
    <property type="entry name" value="HisA"/>
    <property type="match status" value="1"/>
</dbReference>
<accession>A0A9C7GAF4</accession>
<dbReference type="InterPro" id="IPR006062">
    <property type="entry name" value="His_biosynth"/>
</dbReference>
<evidence type="ECO:0000256" key="5">
    <source>
        <dbReference type="ARBA" id="ARBA00012550"/>
    </source>
</evidence>
<dbReference type="CDD" id="cd04732">
    <property type="entry name" value="HisA"/>
    <property type="match status" value="1"/>
</dbReference>
<evidence type="ECO:0000256" key="1">
    <source>
        <dbReference type="ARBA" id="ARBA00000901"/>
    </source>
</evidence>
<evidence type="ECO:0000256" key="14">
    <source>
        <dbReference type="RuleBase" id="RU003658"/>
    </source>
</evidence>
<comment type="caution">
    <text evidence="15">The sequence shown here is derived from an EMBL/GenBank/DDBJ whole genome shotgun (WGS) entry which is preliminary data.</text>
</comment>
<dbReference type="InterPro" id="IPR006063">
    <property type="entry name" value="HisA_bact_arch"/>
</dbReference>
<dbReference type="PANTHER" id="PTHR43090">
    <property type="entry name" value="1-(5-PHOSPHORIBOSYL)-5-[(5-PHOSPHORIBOSYLAMINO)METHYLIDENEAMINO] IMIDAZOLE-4-CARBOXAMIDE ISOMERASE"/>
    <property type="match status" value="1"/>
</dbReference>
<dbReference type="Gene3D" id="3.20.20.70">
    <property type="entry name" value="Aldolase class I"/>
    <property type="match status" value="1"/>
</dbReference>
<feature type="active site" description="Proton acceptor" evidence="12">
    <location>
        <position position="10"/>
    </location>
</feature>
<dbReference type="EC" id="5.3.1.16" evidence="5 12"/>
<comment type="catalytic activity">
    <reaction evidence="1 12 14">
        <text>1-(5-phospho-beta-D-ribosyl)-5-[(5-phospho-beta-D-ribosylamino)methylideneamino]imidazole-4-carboxamide = 5-[(5-phospho-1-deoxy-D-ribulos-1-ylimino)methylamino]-1-(5-phospho-beta-D-ribosyl)imidazole-4-carboxamide</text>
        <dbReference type="Rhea" id="RHEA:15469"/>
        <dbReference type="ChEBI" id="CHEBI:58435"/>
        <dbReference type="ChEBI" id="CHEBI:58525"/>
        <dbReference type="EC" id="5.3.1.16"/>
    </reaction>
</comment>
<dbReference type="Proteomes" id="UP000789845">
    <property type="component" value="Unassembled WGS sequence"/>
</dbReference>
<dbReference type="InterPro" id="IPR023016">
    <property type="entry name" value="HisA/PriA"/>
</dbReference>
<dbReference type="AlphaFoldDB" id="A0A9C7GAF4"/>
<keyword evidence="16" id="KW-1185">Reference proteome</keyword>